<dbReference type="GO" id="GO:0006508">
    <property type="term" value="P:proteolysis"/>
    <property type="evidence" value="ECO:0007669"/>
    <property type="project" value="UniProtKB-KW"/>
</dbReference>
<keyword evidence="4" id="KW-1185">Reference proteome</keyword>
<dbReference type="PIRSF" id="PIRSF020979">
    <property type="entry name" value="UCP020979"/>
    <property type="match status" value="1"/>
</dbReference>
<dbReference type="InterPro" id="IPR048336">
    <property type="entry name" value="StiP-like"/>
</dbReference>
<dbReference type="EMBL" id="JABAIV010000004">
    <property type="protein sequence ID" value="NNG24010.1"/>
    <property type="molecule type" value="Genomic_DNA"/>
</dbReference>
<dbReference type="InterPro" id="IPR028157">
    <property type="entry name" value="PELOTA_dom"/>
</dbReference>
<name>A0A7Y2K0U6_9BURK</name>
<dbReference type="AlphaFoldDB" id="A0A7Y2K0U6"/>
<dbReference type="Pfam" id="PF15608">
    <property type="entry name" value="PELOTA_1"/>
    <property type="match status" value="1"/>
</dbReference>
<evidence type="ECO:0000259" key="2">
    <source>
        <dbReference type="Pfam" id="PF15608"/>
    </source>
</evidence>
<evidence type="ECO:0000313" key="3">
    <source>
        <dbReference type="EMBL" id="NNG24010.1"/>
    </source>
</evidence>
<dbReference type="Proteomes" id="UP000533905">
    <property type="component" value="Unassembled WGS sequence"/>
</dbReference>
<sequence>MSFSGSYRCGEVEFLLTPLQAQEFTSVLEKERLIQSGQRHYSQMLSPESVPSARYMAVFEDACRANNARMAQDCLQLAGLIAARREGEITLVSLARAGTPVGVVVVRLLREVFGRQAVHYSVSIVRDRGLDCAALRHILDQGHRGESIVFLDGWTGKGVIARELALSVSAFNAAQGTSIDGGLYVLSDLAGAAACAASGEDYLIPSSILNATVSGLVSRTVLDERIGPQDFHGCVYYGESAQGGFVAADQSQRFADALVALAIARAASGLSAPEALDATLAGERSRAYLARAMAGYDIADINLIKPGIGEATRVLLRRVPRLLVLRQPGAADVAHLQVLAEEKQVPVEIDPALPYHAVSLIRSALDG</sequence>
<dbReference type="InterPro" id="IPR011215">
    <property type="entry name" value="StiP_N"/>
</dbReference>
<evidence type="ECO:0000259" key="1">
    <source>
        <dbReference type="Pfam" id="PF11202"/>
    </source>
</evidence>
<evidence type="ECO:0000313" key="4">
    <source>
        <dbReference type="Proteomes" id="UP000533905"/>
    </source>
</evidence>
<comment type="caution">
    <text evidence="3">The sequence shown here is derived from an EMBL/GenBank/DDBJ whole genome shotgun (WGS) entry which is preliminary data.</text>
</comment>
<feature type="domain" description="PELOTA RNA-binding" evidence="2">
    <location>
        <begin position="285"/>
        <end position="363"/>
    </location>
</feature>
<feature type="domain" description="Cysteine protease StiP N-terminal" evidence="1">
    <location>
        <begin position="5"/>
        <end position="257"/>
    </location>
</feature>
<dbReference type="Pfam" id="PF11202">
    <property type="entry name" value="StiP"/>
    <property type="match status" value="1"/>
</dbReference>
<dbReference type="RefSeq" id="WP_171085201.1">
    <property type="nucleotide sequence ID" value="NZ_JABAIV010000004.1"/>
</dbReference>
<protein>
    <submittedName>
        <fullName evidence="3">Cysteine protease StiP family protein</fullName>
    </submittedName>
</protein>
<proteinExistence type="predicted"/>
<keyword evidence="3" id="KW-0378">Hydrolase</keyword>
<reference evidence="3 4" key="1">
    <citation type="submission" date="2020-04" db="EMBL/GenBank/DDBJ databases">
        <title>Massilia sp. nov., a cold adapted bacteria isolated from Arctic soil.</title>
        <authorList>
            <person name="Son J."/>
            <person name="Ka J.-O."/>
        </authorList>
    </citation>
    <scope>NUCLEOTIDE SEQUENCE [LARGE SCALE GENOMIC DNA]</scope>
    <source>
        <strain evidence="3 4">ML15P13</strain>
    </source>
</reference>
<dbReference type="GO" id="GO:0008233">
    <property type="term" value="F:peptidase activity"/>
    <property type="evidence" value="ECO:0007669"/>
    <property type="project" value="UniProtKB-KW"/>
</dbReference>
<organism evidence="3 4">
    <name type="scientific">Telluria aromaticivorans</name>
    <dbReference type="NCBI Taxonomy" id="2725995"/>
    <lineage>
        <taxon>Bacteria</taxon>
        <taxon>Pseudomonadati</taxon>
        <taxon>Pseudomonadota</taxon>
        <taxon>Betaproteobacteria</taxon>
        <taxon>Burkholderiales</taxon>
        <taxon>Oxalobacteraceae</taxon>
        <taxon>Telluria group</taxon>
        <taxon>Telluria</taxon>
    </lineage>
</organism>
<accession>A0A7Y2K0U6</accession>
<keyword evidence="3" id="KW-0645">Protease</keyword>
<gene>
    <name evidence="3" type="ORF">HGB41_13505</name>
</gene>